<dbReference type="EMBL" id="UZAK01013518">
    <property type="protein sequence ID" value="VDP03039.1"/>
    <property type="molecule type" value="Genomic_DNA"/>
</dbReference>
<reference evidence="3" key="1">
    <citation type="submission" date="2016-06" db="UniProtKB">
        <authorList>
            <consortium name="WormBaseParasite"/>
        </authorList>
    </citation>
    <scope>IDENTIFICATION</scope>
</reference>
<accession>A0A183JUD6</accession>
<evidence type="ECO:0000313" key="1">
    <source>
        <dbReference type="EMBL" id="VDP03039.1"/>
    </source>
</evidence>
<evidence type="ECO:0000313" key="2">
    <source>
        <dbReference type="Proteomes" id="UP000279833"/>
    </source>
</evidence>
<dbReference type="WBParaSite" id="SCUD_0000632701-mRNA-1">
    <property type="protein sequence ID" value="SCUD_0000632701-mRNA-1"/>
    <property type="gene ID" value="SCUD_0000632701"/>
</dbReference>
<evidence type="ECO:0000313" key="3">
    <source>
        <dbReference type="WBParaSite" id="SCUD_0000632701-mRNA-1"/>
    </source>
</evidence>
<sequence length="66" mass="7137">MMMMMTNQAKQNVITTSVDPANDQHRVSEFLPVNTAICNGNSSSNNSSSLQSITSSIPCKLYSVVI</sequence>
<protein>
    <submittedName>
        <fullName evidence="3">Ovule protein</fullName>
    </submittedName>
</protein>
<dbReference type="STRING" id="6186.A0A183JUD6"/>
<reference evidence="1 2" key="2">
    <citation type="submission" date="2018-11" db="EMBL/GenBank/DDBJ databases">
        <authorList>
            <consortium name="Pathogen Informatics"/>
        </authorList>
    </citation>
    <scope>NUCLEOTIDE SEQUENCE [LARGE SCALE GENOMIC DNA]</scope>
    <source>
        <strain evidence="1">Dakar</strain>
        <strain evidence="2">Dakar, Senegal</strain>
    </source>
</reference>
<organism evidence="3">
    <name type="scientific">Schistosoma curassoni</name>
    <dbReference type="NCBI Taxonomy" id="6186"/>
    <lineage>
        <taxon>Eukaryota</taxon>
        <taxon>Metazoa</taxon>
        <taxon>Spiralia</taxon>
        <taxon>Lophotrochozoa</taxon>
        <taxon>Platyhelminthes</taxon>
        <taxon>Trematoda</taxon>
        <taxon>Digenea</taxon>
        <taxon>Strigeidida</taxon>
        <taxon>Schistosomatoidea</taxon>
        <taxon>Schistosomatidae</taxon>
        <taxon>Schistosoma</taxon>
    </lineage>
</organism>
<gene>
    <name evidence="1" type="ORF">SCUD_LOCUS6327</name>
</gene>
<name>A0A183JUD6_9TREM</name>
<proteinExistence type="predicted"/>
<dbReference type="Proteomes" id="UP000279833">
    <property type="component" value="Unassembled WGS sequence"/>
</dbReference>
<keyword evidence="2" id="KW-1185">Reference proteome</keyword>
<dbReference type="AlphaFoldDB" id="A0A183JUD6"/>